<dbReference type="Proteomes" id="UP001566476">
    <property type="component" value="Unassembled WGS sequence"/>
</dbReference>
<keyword evidence="2" id="KW-1185">Reference proteome</keyword>
<dbReference type="RefSeq" id="WP_370718601.1">
    <property type="nucleotide sequence ID" value="NZ_JBGGTQ010000004.1"/>
</dbReference>
<gene>
    <name evidence="1" type="ORF">AB2L28_09945</name>
</gene>
<organism evidence="1 2">
    <name type="scientific">Kineococcus mangrovi</name>
    <dbReference type="NCBI Taxonomy" id="1660183"/>
    <lineage>
        <taxon>Bacteria</taxon>
        <taxon>Bacillati</taxon>
        <taxon>Actinomycetota</taxon>
        <taxon>Actinomycetes</taxon>
        <taxon>Kineosporiales</taxon>
        <taxon>Kineosporiaceae</taxon>
        <taxon>Kineococcus</taxon>
    </lineage>
</organism>
<reference evidence="1 2" key="1">
    <citation type="submission" date="2024-07" db="EMBL/GenBank/DDBJ databases">
        <authorList>
            <person name="Thanompreechachai J."/>
            <person name="Duangmal K."/>
        </authorList>
    </citation>
    <scope>NUCLEOTIDE SEQUENCE [LARGE SCALE GENOMIC DNA]</scope>
    <source>
        <strain evidence="1 2">TBRC 1896</strain>
    </source>
</reference>
<proteinExistence type="predicted"/>
<dbReference type="EMBL" id="JBGGTQ010000004">
    <property type="protein sequence ID" value="MEZ0492558.1"/>
    <property type="molecule type" value="Genomic_DNA"/>
</dbReference>
<sequence>MTDVRGEIDVRADGEHRYRAVLETSSGERTEHLVTSDAELLERIQATEAEEPFLVRRVLEVLLETVESSGGEVPAVVDLRELDRERPELLPSVPLR</sequence>
<name>A0ABV4I1L5_9ACTN</name>
<protein>
    <submittedName>
        <fullName evidence="1">Uncharacterized protein</fullName>
    </submittedName>
</protein>
<accession>A0ABV4I1L5</accession>
<evidence type="ECO:0000313" key="2">
    <source>
        <dbReference type="Proteomes" id="UP001566476"/>
    </source>
</evidence>
<evidence type="ECO:0000313" key="1">
    <source>
        <dbReference type="EMBL" id="MEZ0492558.1"/>
    </source>
</evidence>
<comment type="caution">
    <text evidence="1">The sequence shown here is derived from an EMBL/GenBank/DDBJ whole genome shotgun (WGS) entry which is preliminary data.</text>
</comment>